<comment type="catalytic activity">
    <reaction evidence="8">
        <text>Preferential cleavage: Arg-|-Xaa, Lys-|-Xaa.</text>
        <dbReference type="EC" id="3.4.21.4"/>
    </reaction>
</comment>
<dbReference type="GO" id="GO:0007586">
    <property type="term" value="P:digestion"/>
    <property type="evidence" value="ECO:0007669"/>
    <property type="project" value="UniProtKB-KW"/>
</dbReference>
<keyword evidence="6 10" id="KW-0720">Serine protease</keyword>
<dbReference type="Gene3D" id="2.40.10.10">
    <property type="entry name" value="Trypsin-like serine proteases"/>
    <property type="match status" value="2"/>
</dbReference>
<gene>
    <name evidence="12" type="primary">LOC106842602</name>
</gene>
<dbReference type="PROSITE" id="PS00135">
    <property type="entry name" value="TRYPSIN_SER"/>
    <property type="match status" value="1"/>
</dbReference>
<dbReference type="PROSITE" id="PS00134">
    <property type="entry name" value="TRYPSIN_HIS"/>
    <property type="match status" value="1"/>
</dbReference>
<dbReference type="GO" id="GO:0005615">
    <property type="term" value="C:extracellular space"/>
    <property type="evidence" value="ECO:0007669"/>
    <property type="project" value="TreeGrafter"/>
</dbReference>
<dbReference type="SMART" id="SM00020">
    <property type="entry name" value="Tryp_SPc"/>
    <property type="match status" value="1"/>
</dbReference>
<evidence type="ECO:0000256" key="7">
    <source>
        <dbReference type="ARBA" id="ARBA00023157"/>
    </source>
</evidence>
<proteinExistence type="predicted"/>
<evidence type="ECO:0000256" key="9">
    <source>
        <dbReference type="ARBA" id="ARBA00038868"/>
    </source>
</evidence>
<keyword evidence="13" id="KW-1185">Reference proteome</keyword>
<evidence type="ECO:0000313" key="12">
    <source>
        <dbReference type="Ensembl" id="ENSEASP00005013684.2"/>
    </source>
</evidence>
<dbReference type="Pfam" id="PF00089">
    <property type="entry name" value="Trypsin"/>
    <property type="match status" value="1"/>
</dbReference>
<dbReference type="InterPro" id="IPR050127">
    <property type="entry name" value="Serine_Proteases_S1"/>
</dbReference>
<evidence type="ECO:0000256" key="5">
    <source>
        <dbReference type="ARBA" id="ARBA00022801"/>
    </source>
</evidence>
<evidence type="ECO:0000256" key="3">
    <source>
        <dbReference type="ARBA" id="ARBA00022670"/>
    </source>
</evidence>
<dbReference type="PANTHER" id="PTHR24264">
    <property type="entry name" value="TRYPSIN-RELATED"/>
    <property type="match status" value="1"/>
</dbReference>
<evidence type="ECO:0000256" key="6">
    <source>
        <dbReference type="ARBA" id="ARBA00022825"/>
    </source>
</evidence>
<evidence type="ECO:0000256" key="8">
    <source>
        <dbReference type="ARBA" id="ARBA00036320"/>
    </source>
</evidence>
<dbReference type="Ensembl" id="ENSEAST00005014857.2">
    <property type="protein sequence ID" value="ENSEASP00005013684.2"/>
    <property type="gene ID" value="ENSEASG00005009470.2"/>
</dbReference>
<dbReference type="AlphaFoldDB" id="A0A8C4LL80"/>
<dbReference type="InterPro" id="IPR033116">
    <property type="entry name" value="TRYPSIN_SER"/>
</dbReference>
<keyword evidence="7" id="KW-1015">Disulfide bond</keyword>
<dbReference type="InterPro" id="IPR018114">
    <property type="entry name" value="TRYPSIN_HIS"/>
</dbReference>
<dbReference type="EC" id="3.4.21.4" evidence="9"/>
<evidence type="ECO:0000256" key="1">
    <source>
        <dbReference type="ARBA" id="ARBA00004613"/>
    </source>
</evidence>
<keyword evidence="4" id="KW-0222">Digestion</keyword>
<dbReference type="InterPro" id="IPR009003">
    <property type="entry name" value="Peptidase_S1_PA"/>
</dbReference>
<dbReference type="PRINTS" id="PR00722">
    <property type="entry name" value="CHYMOTRYPSIN"/>
</dbReference>
<reference evidence="12 13" key="1">
    <citation type="journal article" date="2020" name="Nat. Commun.">
        <title>Donkey genomes provide new insights into domestication and selection for coat color.</title>
        <authorList>
            <person name="Wang"/>
            <person name="C."/>
            <person name="Li"/>
            <person name="H."/>
            <person name="Guo"/>
            <person name="Y."/>
            <person name="Huang"/>
            <person name="J."/>
            <person name="Sun"/>
            <person name="Y."/>
            <person name="Min"/>
            <person name="J."/>
            <person name="Wang"/>
            <person name="J."/>
            <person name="Fang"/>
            <person name="X."/>
            <person name="Zhao"/>
            <person name="Z."/>
            <person name="Wang"/>
            <person name="S."/>
            <person name="Zhang"/>
            <person name="Y."/>
            <person name="Liu"/>
            <person name="Q."/>
            <person name="Jiang"/>
            <person name="Q."/>
            <person name="Wang"/>
            <person name="X."/>
            <person name="Guo"/>
            <person name="Y."/>
            <person name="Yang"/>
            <person name="C."/>
            <person name="Wang"/>
            <person name="Y."/>
            <person name="Tian"/>
            <person name="F."/>
            <person name="Zhuang"/>
            <person name="G."/>
            <person name="Fan"/>
            <person name="Y."/>
            <person name="Gao"/>
            <person name="Q."/>
            <person name="Li"/>
            <person name="Y."/>
            <person name="Ju"/>
            <person name="Z."/>
            <person name="Li"/>
            <person name="J."/>
            <person name="Li"/>
            <person name="R."/>
            <person name="Hou"/>
            <person name="M."/>
            <person name="Yang"/>
            <person name="G."/>
            <person name="Liu"/>
            <person name="G."/>
            <person name="Liu"/>
            <person name="W."/>
            <person name="Guo"/>
            <person name="J."/>
            <person name="Pan"/>
            <person name="S."/>
            <person name="Fan"/>
            <person name="G."/>
            <person name="Zhang"/>
            <person name="W."/>
            <person name="Zhang"/>
            <person name="R."/>
            <person name="Yu"/>
            <person name="J."/>
            <person name="Zhang"/>
            <person name="X."/>
            <person name="Yin"/>
            <person name="Q."/>
            <person name="Ji"/>
            <person name="C."/>
            <person name="Jin"/>
            <person name="Y."/>
            <person name="Yue"/>
            <person name="G."/>
            <person name="Liu"/>
            <person name="M."/>
            <person name="Xu"/>
            <person name="J."/>
            <person name="Liu"/>
            <person name="S."/>
            <person name="Jordana"/>
            <person name="J."/>
            <person name="Noce"/>
            <person name="A."/>
            <person name="Amills"/>
            <person name="M."/>
            <person name="Wu"/>
            <person name="D.D."/>
            <person name="Li"/>
            <person name="S."/>
            <person name="Zhou"/>
            <person name="X. and Zhong"/>
            <person name="J."/>
        </authorList>
    </citation>
    <scope>NUCLEOTIDE SEQUENCE [LARGE SCALE GENOMIC DNA]</scope>
</reference>
<reference evidence="12" key="2">
    <citation type="submission" date="2025-08" db="UniProtKB">
        <authorList>
            <consortium name="Ensembl"/>
        </authorList>
    </citation>
    <scope>IDENTIFICATION</scope>
</reference>
<dbReference type="InterPro" id="IPR001314">
    <property type="entry name" value="Peptidase_S1A"/>
</dbReference>
<dbReference type="PANTHER" id="PTHR24264:SF15">
    <property type="entry name" value="RIKEN CDNA 2210010C04 GENE"/>
    <property type="match status" value="1"/>
</dbReference>
<reference evidence="12" key="3">
    <citation type="submission" date="2025-09" db="UniProtKB">
        <authorList>
            <consortium name="Ensembl"/>
        </authorList>
    </citation>
    <scope>IDENTIFICATION</scope>
</reference>
<dbReference type="InterPro" id="IPR043504">
    <property type="entry name" value="Peptidase_S1_PA_chymotrypsin"/>
</dbReference>
<keyword evidence="2" id="KW-0964">Secreted</keyword>
<dbReference type="CDD" id="cd00190">
    <property type="entry name" value="Tryp_SPc"/>
    <property type="match status" value="1"/>
</dbReference>
<keyword evidence="3 10" id="KW-0645">Protease</keyword>
<dbReference type="InterPro" id="IPR001254">
    <property type="entry name" value="Trypsin_dom"/>
</dbReference>
<evidence type="ECO:0000256" key="10">
    <source>
        <dbReference type="RuleBase" id="RU363034"/>
    </source>
</evidence>
<dbReference type="GO" id="GO:0004252">
    <property type="term" value="F:serine-type endopeptidase activity"/>
    <property type="evidence" value="ECO:0007669"/>
    <property type="project" value="UniProtKB-EC"/>
</dbReference>
<evidence type="ECO:0000259" key="11">
    <source>
        <dbReference type="PROSITE" id="PS50240"/>
    </source>
</evidence>
<dbReference type="FunFam" id="2.40.10.10:FF:000005">
    <property type="entry name" value="Serine protease 37"/>
    <property type="match status" value="1"/>
</dbReference>
<evidence type="ECO:0000256" key="4">
    <source>
        <dbReference type="ARBA" id="ARBA00022757"/>
    </source>
</evidence>
<dbReference type="GeneTree" id="ENSGT01050000244883"/>
<accession>A0A8C4LL80</accession>
<evidence type="ECO:0000313" key="13">
    <source>
        <dbReference type="Proteomes" id="UP000694387"/>
    </source>
</evidence>
<dbReference type="Proteomes" id="UP000694387">
    <property type="component" value="Chromosome 1"/>
</dbReference>
<comment type="subcellular location">
    <subcellularLocation>
        <location evidence="1">Secreted</location>
    </subcellularLocation>
</comment>
<feature type="domain" description="Peptidase S1" evidence="11">
    <location>
        <begin position="66"/>
        <end position="283"/>
    </location>
</feature>
<dbReference type="SUPFAM" id="SSF50494">
    <property type="entry name" value="Trypsin-like serine proteases"/>
    <property type="match status" value="1"/>
</dbReference>
<name>A0A8C4LL80_EQUAS</name>
<dbReference type="GO" id="GO:0006508">
    <property type="term" value="P:proteolysis"/>
    <property type="evidence" value="ECO:0007669"/>
    <property type="project" value="UniProtKB-KW"/>
</dbReference>
<keyword evidence="5 10" id="KW-0378">Hydrolase</keyword>
<dbReference type="PROSITE" id="PS50240">
    <property type="entry name" value="TRYPSIN_DOM"/>
    <property type="match status" value="1"/>
</dbReference>
<protein>
    <recommendedName>
        <fullName evidence="9">trypsin</fullName>
        <ecNumber evidence="9">3.4.21.4</ecNumber>
    </recommendedName>
</protein>
<organism evidence="12 13">
    <name type="scientific">Equus asinus</name>
    <name type="common">Donkey</name>
    <name type="synonym">Equus africanus asinus</name>
    <dbReference type="NCBI Taxonomy" id="9793"/>
    <lineage>
        <taxon>Eukaryota</taxon>
        <taxon>Metazoa</taxon>
        <taxon>Chordata</taxon>
        <taxon>Craniata</taxon>
        <taxon>Vertebrata</taxon>
        <taxon>Euteleostomi</taxon>
        <taxon>Mammalia</taxon>
        <taxon>Eutheria</taxon>
        <taxon>Laurasiatheria</taxon>
        <taxon>Perissodactyla</taxon>
        <taxon>Equidae</taxon>
        <taxon>Equus</taxon>
    </lineage>
</organism>
<sequence length="285" mass="30844">LMILKQRCRLAGHPQCSDLKCYVAYFHIYLLTRSFGAKHDLQLSSPPLSHLLGALPMNGDDDNDKIVGGYTCDINALPYQVSLYAGFHRCGGALISSQWVLSAAHCYRRRLHVRLGEHNIAVLEGTEQFISAVKIIKHPSYKSVTTGHDIMLIKLAKPAILNKSVNTISLPSSCPKMGTQCLISGWGSTQLSFPNSLQCLKAPILSNITCRKAYPGLINNSMMCLGFLEGGKDACQGDSGGPVACNGILQGIVSWGAGCALKGKPGVYTKVCNYIQWIQNTMAAN</sequence>
<evidence type="ECO:0000256" key="2">
    <source>
        <dbReference type="ARBA" id="ARBA00022525"/>
    </source>
</evidence>